<protein>
    <submittedName>
        <fullName evidence="1">Uncharacterized protein</fullName>
    </submittedName>
</protein>
<gene>
    <name evidence="1" type="ORF">PCOR1329_LOCUS20094</name>
</gene>
<name>A0ABN9REM4_9DINO</name>
<feature type="non-terminal residue" evidence="1">
    <location>
        <position position="294"/>
    </location>
</feature>
<keyword evidence="2" id="KW-1185">Reference proteome</keyword>
<dbReference type="Proteomes" id="UP001189429">
    <property type="component" value="Unassembled WGS sequence"/>
</dbReference>
<reference evidence="1" key="1">
    <citation type="submission" date="2023-10" db="EMBL/GenBank/DDBJ databases">
        <authorList>
            <person name="Chen Y."/>
            <person name="Shah S."/>
            <person name="Dougan E. K."/>
            <person name="Thang M."/>
            <person name="Chan C."/>
        </authorList>
    </citation>
    <scope>NUCLEOTIDE SEQUENCE [LARGE SCALE GENOMIC DNA]</scope>
</reference>
<sequence>MGRDGYQDDTQLFTKAGVLADCWPNVHAALARFAMTWKTPVCQPRPARAQFETEAIVDDQHVAALARRVAEFKVTQPRIAAIHLAWTLLSKFGARFRAQAPSFGARLVPSTAPGAVAEPVTSSVREVFQHDAAARRSDEHALGQLRPAGALGGRDLCPEVEQRVAAAALWASPGVHGAPRPPRLAGGLGMAQWRLEQVGGQGGVKSTPGICGECSSGPWVQHVAIDEPGALKLILEASCVFNYLDALEARRLWRAHGAEGQTEMLSAGGPSVCAMWSQMPASLCEYFPTSYFRS</sequence>
<organism evidence="1 2">
    <name type="scientific">Prorocentrum cordatum</name>
    <dbReference type="NCBI Taxonomy" id="2364126"/>
    <lineage>
        <taxon>Eukaryota</taxon>
        <taxon>Sar</taxon>
        <taxon>Alveolata</taxon>
        <taxon>Dinophyceae</taxon>
        <taxon>Prorocentrales</taxon>
        <taxon>Prorocentraceae</taxon>
        <taxon>Prorocentrum</taxon>
    </lineage>
</organism>
<evidence type="ECO:0000313" key="1">
    <source>
        <dbReference type="EMBL" id="CAK0817471.1"/>
    </source>
</evidence>
<proteinExistence type="predicted"/>
<accession>A0ABN9REM4</accession>
<evidence type="ECO:0000313" key="2">
    <source>
        <dbReference type="Proteomes" id="UP001189429"/>
    </source>
</evidence>
<dbReference type="EMBL" id="CAUYUJ010006477">
    <property type="protein sequence ID" value="CAK0817471.1"/>
    <property type="molecule type" value="Genomic_DNA"/>
</dbReference>
<comment type="caution">
    <text evidence="1">The sequence shown here is derived from an EMBL/GenBank/DDBJ whole genome shotgun (WGS) entry which is preliminary data.</text>
</comment>